<dbReference type="Proteomes" id="UP000180166">
    <property type="component" value="Chromosome"/>
</dbReference>
<dbReference type="EMBL" id="BBYQ01000073">
    <property type="protein sequence ID" value="GAP30147.1"/>
    <property type="molecule type" value="Genomic_DNA"/>
</dbReference>
<organism evidence="3 6">
    <name type="scientific">Nocardia seriolae</name>
    <dbReference type="NCBI Taxonomy" id="37332"/>
    <lineage>
        <taxon>Bacteria</taxon>
        <taxon>Bacillati</taxon>
        <taxon>Actinomycetota</taxon>
        <taxon>Actinomycetes</taxon>
        <taxon>Mycobacteriales</taxon>
        <taxon>Nocardiaceae</taxon>
        <taxon>Nocardia</taxon>
    </lineage>
</organism>
<dbReference type="Proteomes" id="UP000037179">
    <property type="component" value="Unassembled WGS sequence"/>
</dbReference>
<evidence type="ECO:0000313" key="3">
    <source>
        <dbReference type="EMBL" id="APA99744.1"/>
    </source>
</evidence>
<evidence type="ECO:0000313" key="4">
    <source>
        <dbReference type="EMBL" id="GAP30147.1"/>
    </source>
</evidence>
<proteinExistence type="predicted"/>
<dbReference type="InterPro" id="IPR001509">
    <property type="entry name" value="Epimerase_deHydtase"/>
</dbReference>
<reference evidence="4 5" key="2">
    <citation type="journal article" date="2016" name="Genome Announc.">
        <title>Draft Genome Sequence of Erythromycin- and Oxytetracycline-Sensitive Nocardia seriolae Strain U-1 (NBRC 110359).</title>
        <authorList>
            <person name="Imajoh M."/>
            <person name="Sukeda M."/>
            <person name="Shimizu M."/>
            <person name="Yamane J."/>
            <person name="Ohnishi K."/>
            <person name="Oshima S."/>
        </authorList>
    </citation>
    <scope>NUCLEOTIDE SEQUENCE [LARGE SCALE GENOMIC DNA]</scope>
    <source>
        <strain evidence="4 5">U-1</strain>
    </source>
</reference>
<protein>
    <submittedName>
        <fullName evidence="4">NAD-dependent dehydratase</fullName>
    </submittedName>
    <submittedName>
        <fullName evidence="3">dTDP-L-rhamnose 4-epimerase</fullName>
        <ecNumber evidence="3">5.1.3.25</ecNumber>
    </submittedName>
</protein>
<name>A0A0B8NES2_9NOCA</name>
<evidence type="ECO:0000313" key="6">
    <source>
        <dbReference type="Proteomes" id="UP000180166"/>
    </source>
</evidence>
<evidence type="ECO:0000259" key="2">
    <source>
        <dbReference type="Pfam" id="PF01370"/>
    </source>
</evidence>
<feature type="compositionally biased region" description="Basic and acidic residues" evidence="1">
    <location>
        <begin position="137"/>
        <end position="154"/>
    </location>
</feature>
<dbReference type="OrthoDB" id="9801785at2"/>
<dbReference type="PANTHER" id="PTHR43245">
    <property type="entry name" value="BIFUNCTIONAL POLYMYXIN RESISTANCE PROTEIN ARNA"/>
    <property type="match status" value="1"/>
</dbReference>
<reference evidence="3 6" key="3">
    <citation type="submission" date="2016-10" db="EMBL/GenBank/DDBJ databases">
        <title>Genome sequence of Nocardia seriolae strain EM150506, isolated from Anguila japonica.</title>
        <authorList>
            <person name="Han H.-J."/>
        </authorList>
    </citation>
    <scope>NUCLEOTIDE SEQUENCE [LARGE SCALE GENOMIC DNA]</scope>
    <source>
        <strain evidence="3 6">EM150506</strain>
    </source>
</reference>
<feature type="domain" description="NAD-dependent epimerase/dehydratase" evidence="2">
    <location>
        <begin position="3"/>
        <end position="125"/>
    </location>
</feature>
<dbReference type="Pfam" id="PF01370">
    <property type="entry name" value="Epimerase"/>
    <property type="match status" value="2"/>
</dbReference>
<dbReference type="GeneID" id="93375675"/>
<keyword evidence="3" id="KW-0413">Isomerase</keyword>
<dbReference type="PANTHER" id="PTHR43245:SF13">
    <property type="entry name" value="UDP-D-APIOSE_UDP-D-XYLOSE SYNTHASE 2"/>
    <property type="match status" value="1"/>
</dbReference>
<dbReference type="Gene3D" id="3.40.50.720">
    <property type="entry name" value="NAD(P)-binding Rossmann-like Domain"/>
    <property type="match status" value="1"/>
</dbReference>
<dbReference type="InterPro" id="IPR050177">
    <property type="entry name" value="Lipid_A_modif_metabolic_enz"/>
</dbReference>
<dbReference type="RefSeq" id="WP_033088818.1">
    <property type="nucleotide sequence ID" value="NZ_AP017900.1"/>
</dbReference>
<dbReference type="KEGG" id="nsr:NS506_05701"/>
<gene>
    <name evidence="3" type="ORF">NS506_05701</name>
    <name evidence="4" type="ORF">NSK11_contig00073-0025</name>
</gene>
<evidence type="ECO:0000256" key="1">
    <source>
        <dbReference type="SAM" id="MobiDB-lite"/>
    </source>
</evidence>
<evidence type="ECO:0000313" key="5">
    <source>
        <dbReference type="Proteomes" id="UP000037179"/>
    </source>
</evidence>
<keyword evidence="5" id="KW-1185">Reference proteome</keyword>
<sequence>MRVLLTGAAGFIGSHIHRAARAAGHEVVAVDFMLAAAHGSAAVPPPGIARADVRDPERLDELLRGIDVVCHQAAVVGAGVSAQDAPAYASHNDLGTAVLLAAMERAHCRHLVLASSMVVYGEGRYVDSAGVPVDPAPRTRTDLDNGRFDHRGPDGRPLTWAPIDEDAPLRPRSLYAASKAAQEHYALAWAAATGGTVTALRYHNVYGPDMPRDTPYSGVAAIFRSTLEAGEAPRVFEDGTQARDFIHVRDIAAANVAALEHPLGAFTPLNIASGNPIAIGEVASILAKACGGKQPVVTGDYRSGDVRHIVASPERARRTLGFIAETTPGNGLTEFATAPLRAAAGAGAPTWR</sequence>
<dbReference type="GO" id="GO:0016853">
    <property type="term" value="F:isomerase activity"/>
    <property type="evidence" value="ECO:0007669"/>
    <property type="project" value="UniProtKB-KW"/>
</dbReference>
<dbReference type="EC" id="5.1.3.25" evidence="3"/>
<dbReference type="SUPFAM" id="SSF51735">
    <property type="entry name" value="NAD(P)-binding Rossmann-fold domains"/>
    <property type="match status" value="1"/>
</dbReference>
<feature type="region of interest" description="Disordered" evidence="1">
    <location>
        <begin position="131"/>
        <end position="163"/>
    </location>
</feature>
<feature type="domain" description="NAD-dependent epimerase/dehydratase" evidence="2">
    <location>
        <begin position="162"/>
        <end position="263"/>
    </location>
</feature>
<dbReference type="EMBL" id="CP017839">
    <property type="protein sequence ID" value="APA99744.1"/>
    <property type="molecule type" value="Genomic_DNA"/>
</dbReference>
<dbReference type="AlphaFoldDB" id="A0A0B8NES2"/>
<reference evidence="5" key="1">
    <citation type="submission" date="2015-07" db="EMBL/GenBank/DDBJ databases">
        <title>Nocardia seriolae U-1 whole genome shotgun sequence.</title>
        <authorList>
            <person name="Imajoh M."/>
            <person name="Fukumoto Y."/>
            <person name="Sukeda M."/>
            <person name="Yamane J."/>
            <person name="Yamasaki K."/>
            <person name="Shimizu M."/>
            <person name="Ohnishi K."/>
            <person name="Oshima S."/>
        </authorList>
    </citation>
    <scope>NUCLEOTIDE SEQUENCE [LARGE SCALE GENOMIC DNA]</scope>
    <source>
        <strain evidence="5">U-1</strain>
    </source>
</reference>
<dbReference type="InterPro" id="IPR036291">
    <property type="entry name" value="NAD(P)-bd_dom_sf"/>
</dbReference>
<accession>A0A0B8NES2</accession>